<reference evidence="1 2" key="1">
    <citation type="submission" date="2020-01" db="EMBL/GenBank/DDBJ databases">
        <authorList>
            <person name="Burbank J.R."/>
            <person name="Falkowski A.F."/>
            <person name="Granberg A.K."/>
            <person name="Hofbauer A.R."/>
            <person name="Heubel C."/>
            <person name="Larson S.M."/>
            <person name="Streitz R.J."/>
            <person name="Zoubek K.J."/>
            <person name="Bonilla J.A."/>
            <person name="Klyczek K."/>
            <person name="Garlena R.A."/>
            <person name="Russell D.A."/>
            <person name="Pope W.H."/>
            <person name="Jacobs-Sera D."/>
            <person name="Hatfull G.F."/>
        </authorList>
    </citation>
    <scope>NUCLEOTIDE SEQUENCE [LARGE SCALE GENOMIC DNA]</scope>
</reference>
<name>A0A6G6XHW9_9CAUD</name>
<evidence type="ECO:0000313" key="2">
    <source>
        <dbReference type="Proteomes" id="UP000501785"/>
    </source>
</evidence>
<accession>A0A6G6XHW9</accession>
<dbReference type="KEGG" id="vg:77925213"/>
<gene>
    <name evidence="1" type="primary">38</name>
    <name evidence="1" type="ORF">SEA_SHOYA_38</name>
</gene>
<evidence type="ECO:0000313" key="1">
    <source>
        <dbReference type="EMBL" id="QIG57709.1"/>
    </source>
</evidence>
<dbReference type="GeneID" id="77925213"/>
<proteinExistence type="predicted"/>
<sequence length="61" mass="6608">MQFENIVGLARDTPTSVLCRAWGEDAADVRACKKGERPMTIRQVGALAEVHGLTLLDVLAI</sequence>
<protein>
    <submittedName>
        <fullName evidence="1">Helix-turn-helix DNA binding domain protein</fullName>
    </submittedName>
</protein>
<keyword evidence="2" id="KW-1185">Reference proteome</keyword>
<dbReference type="EMBL" id="MN908684">
    <property type="protein sequence ID" value="QIG57709.1"/>
    <property type="molecule type" value="Genomic_DNA"/>
</dbReference>
<dbReference type="Proteomes" id="UP000501785">
    <property type="component" value="Segment"/>
</dbReference>
<dbReference type="RefSeq" id="YP_010649658.1">
    <property type="nucleotide sequence ID" value="NC_070771.1"/>
</dbReference>
<organism evidence="1 2">
    <name type="scientific">Arthrobacter phage Shoya</name>
    <dbReference type="NCBI Taxonomy" id="2704035"/>
    <lineage>
        <taxon>Viruses</taxon>
        <taxon>Duplodnaviria</taxon>
        <taxon>Heunggongvirae</taxon>
        <taxon>Uroviricota</taxon>
        <taxon>Caudoviricetes</taxon>
        <taxon>Shoyavirus</taxon>
        <taxon>Shoyavirus shoya</taxon>
    </lineage>
</organism>